<gene>
    <name evidence="2" type="ORF">MKP09_00470</name>
</gene>
<evidence type="ECO:0000313" key="2">
    <source>
        <dbReference type="EMBL" id="MCH5596506.1"/>
    </source>
</evidence>
<dbReference type="InterPro" id="IPR047216">
    <property type="entry name" value="Endonuclease_DUF559_bact"/>
</dbReference>
<reference evidence="2 3" key="1">
    <citation type="submission" date="2022-02" db="EMBL/GenBank/DDBJ databases">
        <authorList>
            <person name="Min J."/>
        </authorList>
    </citation>
    <scope>NUCLEOTIDE SEQUENCE [LARGE SCALE GENOMIC DNA]</scope>
    <source>
        <strain evidence="2 3">GR10-1</strain>
    </source>
</reference>
<sequence>MKTKPLGLRFRRQHPYAIYILDFYCHALKLAIEVDGSIHLKNDVKENDAQRQTLLESDGLKVLRFTNEEIEKHLEKVIATIEEYINNGMENSKNIISEAGEVAHSSPSGLGVHLSFALA</sequence>
<keyword evidence="3" id="KW-1185">Reference proteome</keyword>
<dbReference type="Pfam" id="PF04480">
    <property type="entry name" value="DUF559"/>
    <property type="match status" value="1"/>
</dbReference>
<dbReference type="GO" id="GO:0004519">
    <property type="term" value="F:endonuclease activity"/>
    <property type="evidence" value="ECO:0007669"/>
    <property type="project" value="UniProtKB-KW"/>
</dbReference>
<dbReference type="InterPro" id="IPR011335">
    <property type="entry name" value="Restrct_endonuc-II-like"/>
</dbReference>
<dbReference type="EMBL" id="JAKWBL010000001">
    <property type="protein sequence ID" value="MCH5596506.1"/>
    <property type="molecule type" value="Genomic_DNA"/>
</dbReference>
<keyword evidence="2" id="KW-0540">Nuclease</keyword>
<name>A0ABS9SDS3_9BACT</name>
<proteinExistence type="predicted"/>
<evidence type="ECO:0000259" key="1">
    <source>
        <dbReference type="Pfam" id="PF04480"/>
    </source>
</evidence>
<dbReference type="PANTHER" id="PTHR38590:SF1">
    <property type="entry name" value="BLL0828 PROTEIN"/>
    <property type="match status" value="1"/>
</dbReference>
<dbReference type="Proteomes" id="UP001202248">
    <property type="component" value="Unassembled WGS sequence"/>
</dbReference>
<protein>
    <submittedName>
        <fullName evidence="2">Endonuclease domain-containing protein</fullName>
    </submittedName>
</protein>
<dbReference type="CDD" id="cd01038">
    <property type="entry name" value="Endonuclease_DUF559"/>
    <property type="match status" value="1"/>
</dbReference>
<dbReference type="SUPFAM" id="SSF52980">
    <property type="entry name" value="Restriction endonuclease-like"/>
    <property type="match status" value="1"/>
</dbReference>
<accession>A0ABS9SDS3</accession>
<dbReference type="PANTHER" id="PTHR38590">
    <property type="entry name" value="BLL0828 PROTEIN"/>
    <property type="match status" value="1"/>
</dbReference>
<dbReference type="InterPro" id="IPR007569">
    <property type="entry name" value="DUF559"/>
</dbReference>
<dbReference type="Gene3D" id="3.40.960.10">
    <property type="entry name" value="VSR Endonuclease"/>
    <property type="match status" value="1"/>
</dbReference>
<feature type="domain" description="DUF559" evidence="1">
    <location>
        <begin position="6"/>
        <end position="85"/>
    </location>
</feature>
<keyword evidence="2" id="KW-0255">Endonuclease</keyword>
<comment type="caution">
    <text evidence="2">The sequence shown here is derived from an EMBL/GenBank/DDBJ whole genome shotgun (WGS) entry which is preliminary data.</text>
</comment>
<evidence type="ECO:0000313" key="3">
    <source>
        <dbReference type="Proteomes" id="UP001202248"/>
    </source>
</evidence>
<keyword evidence="2" id="KW-0378">Hydrolase</keyword>
<organism evidence="2 3">
    <name type="scientific">Niabella ginsengisoli</name>
    <dbReference type="NCBI Taxonomy" id="522298"/>
    <lineage>
        <taxon>Bacteria</taxon>
        <taxon>Pseudomonadati</taxon>
        <taxon>Bacteroidota</taxon>
        <taxon>Chitinophagia</taxon>
        <taxon>Chitinophagales</taxon>
        <taxon>Chitinophagaceae</taxon>
        <taxon>Niabella</taxon>
    </lineage>
</organism>